<dbReference type="GO" id="GO:0016020">
    <property type="term" value="C:membrane"/>
    <property type="evidence" value="ECO:0007669"/>
    <property type="project" value="UniProtKB-SubCell"/>
</dbReference>
<feature type="transmembrane region" description="Helical" evidence="6">
    <location>
        <begin position="209"/>
        <end position="227"/>
    </location>
</feature>
<dbReference type="STRING" id="1120920.SAMN03080599_01963"/>
<evidence type="ECO:0000256" key="3">
    <source>
        <dbReference type="ARBA" id="ARBA00022692"/>
    </source>
</evidence>
<evidence type="ECO:0000256" key="5">
    <source>
        <dbReference type="ARBA" id="ARBA00023136"/>
    </source>
</evidence>
<dbReference type="Pfam" id="PF07947">
    <property type="entry name" value="YhhN"/>
    <property type="match status" value="1"/>
</dbReference>
<evidence type="ECO:0000256" key="2">
    <source>
        <dbReference type="ARBA" id="ARBA00007375"/>
    </source>
</evidence>
<comment type="similarity">
    <text evidence="2">Belongs to the TMEM86 family.</text>
</comment>
<feature type="transmembrane region" description="Helical" evidence="6">
    <location>
        <begin position="59"/>
        <end position="77"/>
    </location>
</feature>
<evidence type="ECO:0000313" key="7">
    <source>
        <dbReference type="EMBL" id="SCZ79838.1"/>
    </source>
</evidence>
<evidence type="ECO:0000256" key="4">
    <source>
        <dbReference type="ARBA" id="ARBA00022989"/>
    </source>
</evidence>
<keyword evidence="4 6" id="KW-1133">Transmembrane helix</keyword>
<reference evidence="7 8" key="1">
    <citation type="submission" date="2016-10" db="EMBL/GenBank/DDBJ databases">
        <authorList>
            <person name="de Groot N.N."/>
        </authorList>
    </citation>
    <scope>NUCLEOTIDE SEQUENCE [LARGE SCALE GENOMIC DNA]</scope>
    <source>
        <strain evidence="7 8">DSM 2784</strain>
    </source>
</reference>
<gene>
    <name evidence="7" type="ORF">SAMN03080599_01963</name>
</gene>
<dbReference type="EMBL" id="FMWL01000009">
    <property type="protein sequence ID" value="SCZ79838.1"/>
    <property type="molecule type" value="Genomic_DNA"/>
</dbReference>
<evidence type="ECO:0000256" key="6">
    <source>
        <dbReference type="SAM" id="Phobius"/>
    </source>
</evidence>
<keyword evidence="8" id="KW-1185">Reference proteome</keyword>
<dbReference type="AlphaFoldDB" id="A0A1G5S118"/>
<accession>A0A1G5S118</accession>
<evidence type="ECO:0000256" key="1">
    <source>
        <dbReference type="ARBA" id="ARBA00004141"/>
    </source>
</evidence>
<protein>
    <submittedName>
        <fullName evidence="7">YhhN-like protein</fullName>
    </submittedName>
</protein>
<dbReference type="Proteomes" id="UP000199208">
    <property type="component" value="Unassembled WGS sequence"/>
</dbReference>
<feature type="transmembrane region" description="Helical" evidence="6">
    <location>
        <begin position="118"/>
        <end position="135"/>
    </location>
</feature>
<keyword evidence="5 6" id="KW-0472">Membrane</keyword>
<dbReference type="RefSeq" id="WP_092590996.1">
    <property type="nucleotide sequence ID" value="NZ_FMWL01000009.1"/>
</dbReference>
<name>A0A1G5S118_9FIRM</name>
<evidence type="ECO:0000313" key="8">
    <source>
        <dbReference type="Proteomes" id="UP000199208"/>
    </source>
</evidence>
<feature type="transmembrane region" description="Helical" evidence="6">
    <location>
        <begin position="7"/>
        <end position="27"/>
    </location>
</feature>
<feature type="transmembrane region" description="Helical" evidence="6">
    <location>
        <begin position="89"/>
        <end position="106"/>
    </location>
</feature>
<keyword evidence="3 6" id="KW-0812">Transmembrane</keyword>
<feature type="transmembrane region" description="Helical" evidence="6">
    <location>
        <begin position="141"/>
        <end position="162"/>
    </location>
</feature>
<dbReference type="OrthoDB" id="1806515at2"/>
<feature type="transmembrane region" description="Helical" evidence="6">
    <location>
        <begin position="174"/>
        <end position="197"/>
    </location>
</feature>
<organism evidence="7 8">
    <name type="scientific">Acidaminobacter hydrogenoformans DSM 2784</name>
    <dbReference type="NCBI Taxonomy" id="1120920"/>
    <lineage>
        <taxon>Bacteria</taxon>
        <taxon>Bacillati</taxon>
        <taxon>Bacillota</taxon>
        <taxon>Clostridia</taxon>
        <taxon>Peptostreptococcales</taxon>
        <taxon>Acidaminobacteraceae</taxon>
        <taxon>Acidaminobacter</taxon>
    </lineage>
</organism>
<proteinExistence type="inferred from homology"/>
<dbReference type="InterPro" id="IPR012506">
    <property type="entry name" value="TMEM86B-like"/>
</dbReference>
<comment type="subcellular location">
    <subcellularLocation>
        <location evidence="1">Membrane</location>
        <topology evidence="1">Multi-pass membrane protein</topology>
    </subcellularLocation>
</comment>
<sequence length="238" mass="27132">MNNSNRMVLATYLSLTLLILIFTTLYALESPALYLKFGVRTAMLLTVLILRKKFWTQRLLILAFLCTILSDYFFVFLRATSPDLPNRELFGMVGFIAAYIFLIAAFQRRFSFGKREVLTLLPFVIVFGIFLSLLAQYAVGFMFVAAVILGIVLCYTGMTMVSTLYRGYFTKSDAWLIAISGCVLFFSDIVVAFSIFHPAFKPFLLWKENIIWGTYMLGWTLLLIIAGEEKLTLNSSRL</sequence>